<dbReference type="PROSITE" id="PS00211">
    <property type="entry name" value="ABC_TRANSPORTER_1"/>
    <property type="match status" value="1"/>
</dbReference>
<dbReference type="InterPro" id="IPR027417">
    <property type="entry name" value="P-loop_NTPase"/>
</dbReference>
<dbReference type="Pfam" id="PF00005">
    <property type="entry name" value="ABC_tran"/>
    <property type="match status" value="1"/>
</dbReference>
<evidence type="ECO:0000259" key="4">
    <source>
        <dbReference type="PROSITE" id="PS50893"/>
    </source>
</evidence>
<dbReference type="EMBL" id="LT629804">
    <property type="protein sequence ID" value="SDU78093.1"/>
    <property type="molecule type" value="Genomic_DNA"/>
</dbReference>
<dbReference type="InterPro" id="IPR003439">
    <property type="entry name" value="ABC_transporter-like_ATP-bd"/>
</dbReference>
<dbReference type="PANTHER" id="PTHR24220:SF86">
    <property type="entry name" value="ABC TRANSPORTER ABCH.1"/>
    <property type="match status" value="1"/>
</dbReference>
<dbReference type="PANTHER" id="PTHR24220">
    <property type="entry name" value="IMPORT ATP-BINDING PROTEIN"/>
    <property type="match status" value="1"/>
</dbReference>
<keyword evidence="6" id="KW-1185">Reference proteome</keyword>
<sequence length="214" mass="23333">MSDILRVDNLRKTFGQRIILDQLSFAVPAGSSLAITGPSGCGKSTLLNIIGMLEAPTSGTIQLNGRTLPKINSAAATKLRREAINYLFQSYALISDKTAFDNALLGLHYVKTNKAEKQAQVEQLFDRLGLSTVKNDLVSTLSGGEQQRLALARCILKPGNLILADEPTGALDQDLAQHVLTEMLTLQHEHHKTLIIVTHDPHVAQRCDEIMQLG</sequence>
<dbReference type="STRING" id="131112.SAMN04489737_0319"/>
<proteinExistence type="predicted"/>
<dbReference type="GO" id="GO:0022857">
    <property type="term" value="F:transmembrane transporter activity"/>
    <property type="evidence" value="ECO:0007669"/>
    <property type="project" value="TreeGrafter"/>
</dbReference>
<keyword evidence="2" id="KW-0547">Nucleotide-binding</keyword>
<dbReference type="InterPro" id="IPR003593">
    <property type="entry name" value="AAA+_ATPase"/>
</dbReference>
<protein>
    <submittedName>
        <fullName evidence="5">Putative ABC transport system ATP-binding protein</fullName>
    </submittedName>
</protein>
<organism evidence="5 6">
    <name type="scientific">Arcanobacterium phocae</name>
    <dbReference type="NCBI Taxonomy" id="131112"/>
    <lineage>
        <taxon>Bacteria</taxon>
        <taxon>Bacillati</taxon>
        <taxon>Actinomycetota</taxon>
        <taxon>Actinomycetes</taxon>
        <taxon>Actinomycetales</taxon>
        <taxon>Actinomycetaceae</taxon>
        <taxon>Arcanobacterium</taxon>
    </lineage>
</organism>
<reference evidence="6" key="1">
    <citation type="submission" date="2016-10" db="EMBL/GenBank/DDBJ databases">
        <authorList>
            <person name="Varghese N."/>
            <person name="Submissions S."/>
        </authorList>
    </citation>
    <scope>NUCLEOTIDE SEQUENCE [LARGE SCALE GENOMIC DNA]</scope>
    <source>
        <strain evidence="6">DSM 10002</strain>
    </source>
</reference>
<keyword evidence="1" id="KW-0813">Transport</keyword>
<dbReference type="GO" id="GO:0005886">
    <property type="term" value="C:plasma membrane"/>
    <property type="evidence" value="ECO:0007669"/>
    <property type="project" value="TreeGrafter"/>
</dbReference>
<dbReference type="SUPFAM" id="SSF52540">
    <property type="entry name" value="P-loop containing nucleoside triphosphate hydrolases"/>
    <property type="match status" value="1"/>
</dbReference>
<dbReference type="Gene3D" id="3.40.50.300">
    <property type="entry name" value="P-loop containing nucleotide triphosphate hydrolases"/>
    <property type="match status" value="1"/>
</dbReference>
<gene>
    <name evidence="5" type="ORF">SAMN04489737_0319</name>
</gene>
<dbReference type="AlphaFoldDB" id="A0A1H2LAS2"/>
<evidence type="ECO:0000313" key="6">
    <source>
        <dbReference type="Proteomes" id="UP000214355"/>
    </source>
</evidence>
<keyword evidence="3 5" id="KW-0067">ATP-binding</keyword>
<dbReference type="RefSeq" id="WP_091279091.1">
    <property type="nucleotide sequence ID" value="NZ_LT629804.1"/>
</dbReference>
<dbReference type="InterPro" id="IPR017871">
    <property type="entry name" value="ABC_transporter-like_CS"/>
</dbReference>
<dbReference type="Proteomes" id="UP000214355">
    <property type="component" value="Chromosome I"/>
</dbReference>
<feature type="domain" description="ABC transporter" evidence="4">
    <location>
        <begin position="5"/>
        <end position="213"/>
    </location>
</feature>
<name>A0A1H2LAS2_9ACTO</name>
<dbReference type="OrthoDB" id="3266715at2"/>
<accession>A0A1H2LAS2</accession>
<dbReference type="GO" id="GO:0016887">
    <property type="term" value="F:ATP hydrolysis activity"/>
    <property type="evidence" value="ECO:0007669"/>
    <property type="project" value="InterPro"/>
</dbReference>
<dbReference type="InterPro" id="IPR017911">
    <property type="entry name" value="MacB-like_ATP-bd"/>
</dbReference>
<evidence type="ECO:0000256" key="2">
    <source>
        <dbReference type="ARBA" id="ARBA00022741"/>
    </source>
</evidence>
<evidence type="ECO:0000313" key="5">
    <source>
        <dbReference type="EMBL" id="SDU78093.1"/>
    </source>
</evidence>
<dbReference type="GO" id="GO:0005524">
    <property type="term" value="F:ATP binding"/>
    <property type="evidence" value="ECO:0007669"/>
    <property type="project" value="UniProtKB-KW"/>
</dbReference>
<dbReference type="CDD" id="cd03255">
    <property type="entry name" value="ABC_MJ0796_LolCDE_FtsE"/>
    <property type="match status" value="1"/>
</dbReference>
<dbReference type="PROSITE" id="PS50893">
    <property type="entry name" value="ABC_TRANSPORTER_2"/>
    <property type="match status" value="1"/>
</dbReference>
<dbReference type="GeneID" id="65344075"/>
<evidence type="ECO:0000256" key="3">
    <source>
        <dbReference type="ARBA" id="ARBA00022840"/>
    </source>
</evidence>
<dbReference type="SMART" id="SM00382">
    <property type="entry name" value="AAA"/>
    <property type="match status" value="1"/>
</dbReference>
<dbReference type="InterPro" id="IPR015854">
    <property type="entry name" value="ABC_transpr_LolD-like"/>
</dbReference>
<evidence type="ECO:0000256" key="1">
    <source>
        <dbReference type="ARBA" id="ARBA00022448"/>
    </source>
</evidence>